<proteinExistence type="predicted"/>
<dbReference type="EMBL" id="VSSQ01097494">
    <property type="protein sequence ID" value="MPN40834.1"/>
    <property type="molecule type" value="Genomic_DNA"/>
</dbReference>
<sequence>MQLPDNLCYMMVNGDPQEEISVKFEYEVDATGKVIQTQIDMDVRTPDLVKEDFAWARSKFSDFLAI</sequence>
<comment type="caution">
    <text evidence="1">The sequence shown here is derived from an EMBL/GenBank/DDBJ whole genome shotgun (WGS) entry which is preliminary data.</text>
</comment>
<gene>
    <name evidence="1" type="ORF">SDC9_188374</name>
</gene>
<accession>A0A645HXD9</accession>
<evidence type="ECO:0000313" key="1">
    <source>
        <dbReference type="EMBL" id="MPN40834.1"/>
    </source>
</evidence>
<organism evidence="1">
    <name type="scientific">bioreactor metagenome</name>
    <dbReference type="NCBI Taxonomy" id="1076179"/>
    <lineage>
        <taxon>unclassified sequences</taxon>
        <taxon>metagenomes</taxon>
        <taxon>ecological metagenomes</taxon>
    </lineage>
</organism>
<dbReference type="AlphaFoldDB" id="A0A645HXD9"/>
<name>A0A645HXD9_9ZZZZ</name>
<reference evidence="1" key="1">
    <citation type="submission" date="2019-08" db="EMBL/GenBank/DDBJ databases">
        <authorList>
            <person name="Kucharzyk K."/>
            <person name="Murdoch R.W."/>
            <person name="Higgins S."/>
            <person name="Loffler F."/>
        </authorList>
    </citation>
    <scope>NUCLEOTIDE SEQUENCE</scope>
</reference>
<protein>
    <submittedName>
        <fullName evidence="1">Uncharacterized protein</fullName>
    </submittedName>
</protein>